<evidence type="ECO:0000313" key="1">
    <source>
        <dbReference type="EMBL" id="VVE36526.1"/>
    </source>
</evidence>
<dbReference type="RefSeq" id="WP_150568094.1">
    <property type="nucleotide sequence ID" value="NZ_CABPSD010000013.1"/>
</dbReference>
<dbReference type="AlphaFoldDB" id="A0A5E4XJP3"/>
<dbReference type="Pfam" id="PF12974">
    <property type="entry name" value="Phosphonate-bd"/>
    <property type="match status" value="1"/>
</dbReference>
<dbReference type="PANTHER" id="PTHR35841:SF1">
    <property type="entry name" value="PHOSPHONATES-BINDING PERIPLASMIC PROTEIN"/>
    <property type="match status" value="1"/>
</dbReference>
<dbReference type="PANTHER" id="PTHR35841">
    <property type="entry name" value="PHOSPHONATES-BINDING PERIPLASMIC PROTEIN"/>
    <property type="match status" value="1"/>
</dbReference>
<dbReference type="SUPFAM" id="SSF53850">
    <property type="entry name" value="Periplasmic binding protein-like II"/>
    <property type="match status" value="1"/>
</dbReference>
<organism evidence="1 2">
    <name type="scientific">Pandoraea morbifera</name>
    <dbReference type="NCBI Taxonomy" id="2508300"/>
    <lineage>
        <taxon>Bacteria</taxon>
        <taxon>Pseudomonadati</taxon>
        <taxon>Pseudomonadota</taxon>
        <taxon>Betaproteobacteria</taxon>
        <taxon>Burkholderiales</taxon>
        <taxon>Burkholderiaceae</taxon>
        <taxon>Pandoraea</taxon>
    </lineage>
</organism>
<dbReference type="Proteomes" id="UP000368474">
    <property type="component" value="Unassembled WGS sequence"/>
</dbReference>
<proteinExistence type="predicted"/>
<dbReference type="PROSITE" id="PS51318">
    <property type="entry name" value="TAT"/>
    <property type="match status" value="1"/>
</dbReference>
<name>A0A5E4XJP3_9BURK</name>
<protein>
    <submittedName>
        <fullName evidence="1">Phosphate-import protein PhnD</fullName>
    </submittedName>
</protein>
<accession>A0A5E4XJP3</accession>
<dbReference type="InterPro" id="IPR006311">
    <property type="entry name" value="TAT_signal"/>
</dbReference>
<dbReference type="Gene3D" id="3.40.190.10">
    <property type="entry name" value="Periplasmic binding protein-like II"/>
    <property type="match status" value="2"/>
</dbReference>
<dbReference type="EMBL" id="CABPSD010000013">
    <property type="protein sequence ID" value="VVE36526.1"/>
    <property type="molecule type" value="Genomic_DNA"/>
</dbReference>
<gene>
    <name evidence="1" type="primary">phnD_1</name>
    <name evidence="1" type="ORF">PMO31116_03898</name>
</gene>
<dbReference type="CDD" id="cd13571">
    <property type="entry name" value="PBP2_PnhD_1"/>
    <property type="match status" value="1"/>
</dbReference>
<sequence>MSGLPFSNTRRTLIHAVGAGVGLAACGAVRSALAAPQQKVLFGTTAVFLDNQVRLLSKWRAHLESHLEQEVQFVQRGSYGEITEMLLADQLDVAWVCGYPYVTHTDRMKLLAIPQYKGRPLYQSYLIVPKSQQDISSITELRGKVFAYSDPQSNSGYLVPRTELIRNSLDPRSFFSRTFFTFAHRKVAEAVSTGLASAGEIDGYVFDTMAKQLPDSVSGVRVAWKSPAYGFPPLVARKGLSMETFARIQLALLAMPESADGRELLEHLNLDRFVIGDDRLFDGIRSLVRISDTMPT</sequence>
<evidence type="ECO:0000313" key="2">
    <source>
        <dbReference type="Proteomes" id="UP000368474"/>
    </source>
</evidence>
<reference evidence="1 2" key="1">
    <citation type="submission" date="2019-08" db="EMBL/GenBank/DDBJ databases">
        <authorList>
            <person name="Peeters C."/>
        </authorList>
    </citation>
    <scope>NUCLEOTIDE SEQUENCE [LARGE SCALE GENOMIC DNA]</scope>
    <source>
        <strain evidence="1 2">LMG 31116</strain>
    </source>
</reference>
<keyword evidence="2" id="KW-1185">Reference proteome</keyword>